<evidence type="ECO:0000256" key="1">
    <source>
        <dbReference type="SAM" id="Phobius"/>
    </source>
</evidence>
<keyword evidence="1" id="KW-1133">Transmembrane helix</keyword>
<evidence type="ECO:0000313" key="2">
    <source>
        <dbReference type="EMBL" id="QEF97079.1"/>
    </source>
</evidence>
<keyword evidence="1" id="KW-0472">Membrane</keyword>
<dbReference type="EMBL" id="CP036264">
    <property type="protein sequence ID" value="QEF97079.1"/>
    <property type="molecule type" value="Genomic_DNA"/>
</dbReference>
<feature type="transmembrane region" description="Helical" evidence="1">
    <location>
        <begin position="131"/>
        <end position="152"/>
    </location>
</feature>
<feature type="transmembrane region" description="Helical" evidence="1">
    <location>
        <begin position="159"/>
        <end position="178"/>
    </location>
</feature>
<sequence>MLIKTPQRQTTVTVSRRMPWFLALIAGVFVVSTAAAHLVVGAGTASLMGFRQLIDVDAEGNLPTWFSSALLHFAALIAWAIASADSAENRRSWQAIACLLLLMGIDEVASVHNAPSRIVGELFGTRSGIMMNAWVIPAGILCLAVAISFLRFLVRQPRWLASGLILASGLFVFGALVLEMASTYVEYETAGFDYDGDEHYSLTFELIAVGEELFEYAGVILTIGLLLRRGRELNAEIGLAV</sequence>
<feature type="transmembrane region" description="Helical" evidence="1">
    <location>
        <begin position="62"/>
        <end position="81"/>
    </location>
</feature>
<name>A0A5B9M8W6_9BACT</name>
<dbReference type="Proteomes" id="UP000321353">
    <property type="component" value="Chromosome"/>
</dbReference>
<feature type="transmembrane region" description="Helical" evidence="1">
    <location>
        <begin position="20"/>
        <end position="42"/>
    </location>
</feature>
<protein>
    <submittedName>
        <fullName evidence="2">Uncharacterized protein</fullName>
    </submittedName>
</protein>
<gene>
    <name evidence="2" type="ORF">Mal15_11140</name>
</gene>
<reference evidence="2 3" key="1">
    <citation type="submission" date="2019-02" db="EMBL/GenBank/DDBJ databases">
        <title>Planctomycetal bacteria perform biofilm scaping via a novel small molecule.</title>
        <authorList>
            <person name="Jeske O."/>
            <person name="Boedeker C."/>
            <person name="Wiegand S."/>
            <person name="Breitling P."/>
            <person name="Kallscheuer N."/>
            <person name="Jogler M."/>
            <person name="Rohde M."/>
            <person name="Petersen J."/>
            <person name="Medema M.H."/>
            <person name="Surup F."/>
            <person name="Jogler C."/>
        </authorList>
    </citation>
    <scope>NUCLEOTIDE SEQUENCE [LARGE SCALE GENOMIC DNA]</scope>
    <source>
        <strain evidence="2 3">Mal15</strain>
    </source>
</reference>
<evidence type="ECO:0000313" key="3">
    <source>
        <dbReference type="Proteomes" id="UP000321353"/>
    </source>
</evidence>
<dbReference type="AlphaFoldDB" id="A0A5B9M8W6"/>
<accession>A0A5B9M8W6</accession>
<dbReference type="KEGG" id="smam:Mal15_11140"/>
<dbReference type="RefSeq" id="WP_147866804.1">
    <property type="nucleotide sequence ID" value="NZ_CP036264.1"/>
</dbReference>
<keyword evidence="3" id="KW-1185">Reference proteome</keyword>
<proteinExistence type="predicted"/>
<keyword evidence="1" id="KW-0812">Transmembrane</keyword>
<organism evidence="2 3">
    <name type="scientific">Stieleria maiorica</name>
    <dbReference type="NCBI Taxonomy" id="2795974"/>
    <lineage>
        <taxon>Bacteria</taxon>
        <taxon>Pseudomonadati</taxon>
        <taxon>Planctomycetota</taxon>
        <taxon>Planctomycetia</taxon>
        <taxon>Pirellulales</taxon>
        <taxon>Pirellulaceae</taxon>
        <taxon>Stieleria</taxon>
    </lineage>
</organism>